<reference evidence="4" key="1">
    <citation type="submission" date="2020-06" db="EMBL/GenBank/DDBJ databases">
        <title>Unique genomic features of the anaerobic methanotrophic archaea.</title>
        <authorList>
            <person name="Chadwick G.L."/>
            <person name="Skennerton C.T."/>
            <person name="Laso-Perez R."/>
            <person name="Leu A.O."/>
            <person name="Speth D.R."/>
            <person name="Yu H."/>
            <person name="Morgan-Lang C."/>
            <person name="Hatzenpichler R."/>
            <person name="Goudeau D."/>
            <person name="Malmstrom R."/>
            <person name="Brazelton W.J."/>
            <person name="Woyke T."/>
            <person name="Hallam S.J."/>
            <person name="Tyson G.W."/>
            <person name="Wegener G."/>
            <person name="Boetius A."/>
            <person name="Orphan V."/>
        </authorList>
    </citation>
    <scope>NUCLEOTIDE SEQUENCE</scope>
</reference>
<accession>A0A7G9YK27</accession>
<evidence type="ECO:0000313" key="2">
    <source>
        <dbReference type="EMBL" id="QNO41257.1"/>
    </source>
</evidence>
<dbReference type="SUPFAM" id="SSF46785">
    <property type="entry name" value="Winged helix' DNA-binding domain"/>
    <property type="match status" value="1"/>
</dbReference>
<dbReference type="InterPro" id="IPR012318">
    <property type="entry name" value="HTH_CRP"/>
</dbReference>
<feature type="domain" description="HTH crp-type" evidence="1">
    <location>
        <begin position="19"/>
        <end position="68"/>
    </location>
</feature>
<gene>
    <name evidence="2" type="ORF">APGBGGHG_00040</name>
    <name evidence="4" type="ORF">DJKNJPHO_00001</name>
    <name evidence="3" type="ORF">IBOMKANJ_00004</name>
</gene>
<dbReference type="Gene3D" id="1.10.10.10">
    <property type="entry name" value="Winged helix-like DNA-binding domain superfamily/Winged helix DNA-binding domain"/>
    <property type="match status" value="1"/>
</dbReference>
<dbReference type="InterPro" id="IPR036388">
    <property type="entry name" value="WH-like_DNA-bd_sf"/>
</dbReference>
<evidence type="ECO:0000313" key="3">
    <source>
        <dbReference type="EMBL" id="QNO41684.1"/>
    </source>
</evidence>
<dbReference type="PIRSF" id="PIRSF004955">
    <property type="entry name" value="HTH_arch"/>
    <property type="match status" value="1"/>
</dbReference>
<dbReference type="InterPro" id="IPR036390">
    <property type="entry name" value="WH_DNA-bd_sf"/>
</dbReference>
<dbReference type="EMBL" id="MT630608">
    <property type="protein sequence ID" value="QNO41257.1"/>
    <property type="molecule type" value="Genomic_DNA"/>
</dbReference>
<dbReference type="InterPro" id="IPR012015">
    <property type="entry name" value="UCP_HTH_arc"/>
</dbReference>
<evidence type="ECO:0000259" key="1">
    <source>
        <dbReference type="SMART" id="SM00419"/>
    </source>
</evidence>
<dbReference type="EMBL" id="MT631333">
    <property type="protein sequence ID" value="QNO48361.1"/>
    <property type="molecule type" value="Genomic_DNA"/>
</dbReference>
<dbReference type="SMART" id="SM00419">
    <property type="entry name" value="HTH_CRP"/>
    <property type="match status" value="1"/>
</dbReference>
<name>A0A7G9YK27_9EURY</name>
<dbReference type="InterPro" id="IPR000835">
    <property type="entry name" value="HTH_MarR-typ"/>
</dbReference>
<dbReference type="PANTHER" id="PTHR43704">
    <property type="entry name" value="BSR5907 PROTEIN"/>
    <property type="match status" value="1"/>
</dbReference>
<protein>
    <recommendedName>
        <fullName evidence="1">HTH crp-type domain-containing protein</fullName>
    </recommendedName>
</protein>
<dbReference type="GO" id="GO:0003700">
    <property type="term" value="F:DNA-binding transcription factor activity"/>
    <property type="evidence" value="ECO:0007669"/>
    <property type="project" value="InterPro"/>
</dbReference>
<dbReference type="GO" id="GO:0003677">
    <property type="term" value="F:DNA binding"/>
    <property type="evidence" value="ECO:0007669"/>
    <property type="project" value="InterPro"/>
</dbReference>
<sequence length="262" mass="28521">MTLIIQSKRDTTKFQILVEIAAHQPNVRQSEIAHALGVTPQAVSEYLKELANQGFVYSDGRVRYKVTAKGIEWITENALALKRYTGFILDEVVSQVTVWTAIADEPLQAGASVFLYMRDGLLYASTTHEASATGEILADVPGGKDVGVTNMKGIIELPTVKITIGKVPKINRGGSAAVNYPRLKKLTEGNKLIVAVGVEALISLKNIGIDADVMFGAKEAVIEAAWHGMSPFVVSVDDELPSLLRRLDTEGLEYELHELKMS</sequence>
<dbReference type="Pfam" id="PF12802">
    <property type="entry name" value="MarR_2"/>
    <property type="match status" value="1"/>
</dbReference>
<dbReference type="AlphaFoldDB" id="A0A7G9YK27"/>
<dbReference type="PANTHER" id="PTHR43704:SF2">
    <property type="entry name" value="HTH CRP-TYPE DOMAIN-CONTAINING PROTEIN"/>
    <property type="match status" value="1"/>
</dbReference>
<organism evidence="4">
    <name type="scientific">Candidatus Methanogaster sp. ANME-2c ERB4</name>
    <dbReference type="NCBI Taxonomy" id="2759911"/>
    <lineage>
        <taxon>Archaea</taxon>
        <taxon>Methanobacteriati</taxon>
        <taxon>Methanobacteriota</taxon>
        <taxon>Stenosarchaea group</taxon>
        <taxon>Methanomicrobia</taxon>
        <taxon>Methanosarcinales</taxon>
        <taxon>ANME-2 cluster</taxon>
        <taxon>Candidatus Methanogasteraceae</taxon>
        <taxon>Candidatus Methanogaster</taxon>
    </lineage>
</organism>
<dbReference type="InterPro" id="IPR057161">
    <property type="entry name" value="DUF7839"/>
</dbReference>
<evidence type="ECO:0000313" key="4">
    <source>
        <dbReference type="EMBL" id="QNO48361.1"/>
    </source>
</evidence>
<proteinExistence type="predicted"/>
<dbReference type="EMBL" id="MT630656">
    <property type="protein sequence ID" value="QNO41684.1"/>
    <property type="molecule type" value="Genomic_DNA"/>
</dbReference>
<dbReference type="Pfam" id="PF25211">
    <property type="entry name" value="DUF7839"/>
    <property type="match status" value="1"/>
</dbReference>